<dbReference type="EMBL" id="GG663363">
    <property type="protein sequence ID" value="EEH11121.1"/>
    <property type="molecule type" value="Genomic_DNA"/>
</dbReference>
<keyword evidence="3" id="KW-1003">Cell membrane</keyword>
<dbReference type="Proteomes" id="UP000001631">
    <property type="component" value="Unassembled WGS sequence"/>
</dbReference>
<name>C0NBT0_AJECG</name>
<feature type="transmembrane region" description="Helical" evidence="7">
    <location>
        <begin position="204"/>
        <end position="223"/>
    </location>
</feature>
<dbReference type="PANTHER" id="PTHR33567">
    <property type="entry name" value="CHROMATE ION TRANSPORTER (EUROFUNG)"/>
    <property type="match status" value="1"/>
</dbReference>
<evidence type="ECO:0000256" key="2">
    <source>
        <dbReference type="ARBA" id="ARBA00005262"/>
    </source>
</evidence>
<evidence type="ECO:0000256" key="7">
    <source>
        <dbReference type="SAM" id="Phobius"/>
    </source>
</evidence>
<dbReference type="STRING" id="447093.C0NBT0"/>
<feature type="transmembrane region" description="Helical" evidence="7">
    <location>
        <begin position="304"/>
        <end position="324"/>
    </location>
</feature>
<feature type="transmembrane region" description="Helical" evidence="7">
    <location>
        <begin position="458"/>
        <end position="481"/>
    </location>
</feature>
<keyword evidence="5 7" id="KW-1133">Transmembrane helix</keyword>
<evidence type="ECO:0000256" key="1">
    <source>
        <dbReference type="ARBA" id="ARBA00004651"/>
    </source>
</evidence>
<dbReference type="Pfam" id="PF02417">
    <property type="entry name" value="Chromate_transp"/>
    <property type="match status" value="2"/>
</dbReference>
<evidence type="ECO:0000256" key="6">
    <source>
        <dbReference type="ARBA" id="ARBA00023136"/>
    </source>
</evidence>
<dbReference type="HOGENOM" id="CLU_018106_0_2_1"/>
<evidence type="ECO:0000313" key="9">
    <source>
        <dbReference type="Proteomes" id="UP000001631"/>
    </source>
</evidence>
<feature type="transmembrane region" description="Helical" evidence="7">
    <location>
        <begin position="525"/>
        <end position="541"/>
    </location>
</feature>
<feature type="transmembrane region" description="Helical" evidence="7">
    <location>
        <begin position="395"/>
        <end position="420"/>
    </location>
</feature>
<dbReference type="GO" id="GO:0005886">
    <property type="term" value="C:plasma membrane"/>
    <property type="evidence" value="ECO:0007669"/>
    <property type="project" value="UniProtKB-SubCell"/>
</dbReference>
<evidence type="ECO:0000256" key="4">
    <source>
        <dbReference type="ARBA" id="ARBA00022692"/>
    </source>
</evidence>
<dbReference type="GO" id="GO:0015109">
    <property type="term" value="F:chromate transmembrane transporter activity"/>
    <property type="evidence" value="ECO:0007669"/>
    <property type="project" value="InterPro"/>
</dbReference>
<evidence type="ECO:0000256" key="5">
    <source>
        <dbReference type="ARBA" id="ARBA00022989"/>
    </source>
</evidence>
<dbReference type="VEuPathDB" id="FungiDB:I7I50_02457"/>
<evidence type="ECO:0000256" key="3">
    <source>
        <dbReference type="ARBA" id="ARBA00022475"/>
    </source>
</evidence>
<dbReference type="InParanoid" id="C0NBT0"/>
<feature type="transmembrane region" description="Helical" evidence="7">
    <location>
        <begin position="427"/>
        <end position="452"/>
    </location>
</feature>
<keyword evidence="6 7" id="KW-0472">Membrane</keyword>
<feature type="transmembrane region" description="Helical" evidence="7">
    <location>
        <begin position="95"/>
        <end position="122"/>
    </location>
</feature>
<dbReference type="InterPro" id="IPR003370">
    <property type="entry name" value="Chromate_transpt"/>
</dbReference>
<gene>
    <name evidence="8" type="ORF">HCBG_00576</name>
</gene>
<proteinExistence type="inferred from homology"/>
<keyword evidence="4 7" id="KW-0812">Transmembrane</keyword>
<reference evidence="8" key="1">
    <citation type="submission" date="2009-02" db="EMBL/GenBank/DDBJ databases">
        <title>The Genome Sequence of Ajellomyces capsulatus strain G186AR.</title>
        <authorList>
            <consortium name="The Broad Institute Genome Sequencing Platform"/>
            <person name="Champion M."/>
            <person name="Cuomo C."/>
            <person name="Ma L.-J."/>
            <person name="Henn M.R."/>
            <person name="Sil A."/>
            <person name="Goldman B."/>
            <person name="Young S.K."/>
            <person name="Kodira C.D."/>
            <person name="Zeng Q."/>
            <person name="Koehrsen M."/>
            <person name="Alvarado L."/>
            <person name="Berlin A."/>
            <person name="Borenstein D."/>
            <person name="Chen Z."/>
            <person name="Engels R."/>
            <person name="Freedman E."/>
            <person name="Gellesch M."/>
            <person name="Goldberg J."/>
            <person name="Griggs A."/>
            <person name="Gujja S."/>
            <person name="Heiman D."/>
            <person name="Hepburn T."/>
            <person name="Howarth C."/>
            <person name="Jen D."/>
            <person name="Larson L."/>
            <person name="Lewis B."/>
            <person name="Mehta T."/>
            <person name="Park D."/>
            <person name="Pearson M."/>
            <person name="Roberts A."/>
            <person name="Saif S."/>
            <person name="Shea T."/>
            <person name="Shenoy N."/>
            <person name="Sisk P."/>
            <person name="Stolte C."/>
            <person name="Sykes S."/>
            <person name="Walk T."/>
            <person name="White J."/>
            <person name="Yandava C."/>
            <person name="Klein B."/>
            <person name="McEwen J.G."/>
            <person name="Puccia R."/>
            <person name="Goldman G.H."/>
            <person name="Felipe M.S."/>
            <person name="Nino-Vega G."/>
            <person name="San-Blas G."/>
            <person name="Taylor J."/>
            <person name="Mendoza L."/>
            <person name="Galagan J."/>
            <person name="Nusbaum C."/>
            <person name="Birren B."/>
        </authorList>
    </citation>
    <scope>NUCLEOTIDE SEQUENCE</scope>
    <source>
        <strain evidence="8">G186AR</strain>
    </source>
</reference>
<dbReference type="AlphaFoldDB" id="C0NBT0"/>
<dbReference type="RefSeq" id="XP_045291601.1">
    <property type="nucleotide sequence ID" value="XM_045427626.1"/>
</dbReference>
<feature type="transmembrane region" description="Helical" evidence="7">
    <location>
        <begin position="354"/>
        <end position="375"/>
    </location>
</feature>
<evidence type="ECO:0000313" key="8">
    <source>
        <dbReference type="EMBL" id="EEH11121.1"/>
    </source>
</evidence>
<keyword evidence="9" id="KW-1185">Reference proteome</keyword>
<comment type="similarity">
    <text evidence="2">Belongs to the chromate ion transporter (CHR) (TC 2.A.51) family.</text>
</comment>
<comment type="subcellular location">
    <subcellularLocation>
        <location evidence="1">Cell membrane</location>
        <topology evidence="1">Multi-pass membrane protein</topology>
    </subcellularLocation>
</comment>
<accession>C0NBT0</accession>
<protein>
    <submittedName>
        <fullName evidence="8">Chromate transporter</fullName>
    </submittedName>
</protein>
<dbReference type="PANTHER" id="PTHR33567:SF3">
    <property type="entry name" value="CHROMATE ION TRANSPORTER (EUROFUNG)"/>
    <property type="match status" value="1"/>
</dbReference>
<dbReference type="GeneID" id="69033593"/>
<organism evidence="8 9">
    <name type="scientific">Ajellomyces capsulatus (strain G186AR / H82 / ATCC MYA-2454 / RMSCC 2432)</name>
    <name type="common">Darling's disease fungus</name>
    <name type="synonym">Histoplasma capsulatum</name>
    <dbReference type="NCBI Taxonomy" id="447093"/>
    <lineage>
        <taxon>Eukaryota</taxon>
        <taxon>Fungi</taxon>
        <taxon>Dikarya</taxon>
        <taxon>Ascomycota</taxon>
        <taxon>Pezizomycotina</taxon>
        <taxon>Eurotiomycetes</taxon>
        <taxon>Eurotiomycetidae</taxon>
        <taxon>Onygenales</taxon>
        <taxon>Ajellomycetaceae</taxon>
        <taxon>Histoplasma</taxon>
    </lineage>
</organism>
<sequence length="543" mass="59470">MPLNALFRGWYLHFHDSCAPYEANNEKLTHRFLDVIHRNWHLGFTSFGGPPVHFRIFYQKFVEDQRGIIPWIDEQTYQELFALCQALPGPGSTKMLFCIVLIHAGFLPALLAFMMWSLPGAIGMYGLSLGVQCIAEVLPEIVYAFLSGLNASTVGIITFAAVQLIQWLQLAEKAIKDPLTRILVIIGGCAGLCFNALWYFPLLIIIGGICTMSWDLFGLQNITRMRRKLRRRMSDPRQEVEESVGQSITLRELPQPTGGVQKRSAPARNINPLSTSVNPGVVNEEEANRTASGDTRSHKIPTKWGILIIVGFFGNAPLYQYAALSSAHQTYKSLATFIAILVARGVVQKPPLELDLFASMYLAGTIIFGGGPVVIPLLREYVVGPGWVSPRDFLIGLAIIQAFPGPNFNFAVYLGALALAPSMNPTILGAFLGFLGIFVPGITLAVGFQSIWRSIRTISFITSLLRGINATAVGLVFTAVYRLWEIGYLSADSVAGQSLGKEPFWLVVAAISYAGNAWFKLPPAAAILMGGVLGLCWYGVVGR</sequence>
<feature type="transmembrane region" description="Helical" evidence="7">
    <location>
        <begin position="142"/>
        <end position="167"/>
    </location>
</feature>
<feature type="transmembrane region" description="Helical" evidence="7">
    <location>
        <begin position="179"/>
        <end position="198"/>
    </location>
</feature>